<accession>A0ABW9X7C7</accession>
<dbReference type="EMBL" id="WWVW01000053">
    <property type="protein sequence ID" value="MZL78959.1"/>
    <property type="molecule type" value="Genomic_DNA"/>
</dbReference>
<dbReference type="Proteomes" id="UP000452293">
    <property type="component" value="Unassembled WGS sequence"/>
</dbReference>
<gene>
    <name evidence="1" type="ORF">GT718_16820</name>
</gene>
<proteinExistence type="predicted"/>
<sequence length="67" mass="7820">MNKVNITAHTYVCELPETIQNQIFQECKDTFKSLAFPVDIQEQLDNVKGCKMCDLEDTINVQKYYTK</sequence>
<dbReference type="RefSeq" id="WP_129976234.1">
    <property type="nucleotide sequence ID" value="NZ_WWVV01000029.1"/>
</dbReference>
<organism evidence="1 2">
    <name type="scientific">Blautia massiliensis</name>
    <name type="common">ex Durand et al. 2017</name>
    <dbReference type="NCBI Taxonomy" id="1737424"/>
    <lineage>
        <taxon>Bacteria</taxon>
        <taxon>Bacillati</taxon>
        <taxon>Bacillota</taxon>
        <taxon>Clostridia</taxon>
        <taxon>Lachnospirales</taxon>
        <taxon>Lachnospiraceae</taxon>
        <taxon>Blautia</taxon>
    </lineage>
</organism>
<evidence type="ECO:0000313" key="1">
    <source>
        <dbReference type="EMBL" id="MZL78959.1"/>
    </source>
</evidence>
<evidence type="ECO:0000313" key="2">
    <source>
        <dbReference type="Proteomes" id="UP000452293"/>
    </source>
</evidence>
<comment type="caution">
    <text evidence="1">The sequence shown here is derived from an EMBL/GenBank/DDBJ whole genome shotgun (WGS) entry which is preliminary data.</text>
</comment>
<reference evidence="1 2" key="1">
    <citation type="journal article" date="2019" name="Nat. Med.">
        <title>A library of human gut bacterial isolates paired with longitudinal multiomics data enables mechanistic microbiome research.</title>
        <authorList>
            <person name="Poyet M."/>
            <person name="Groussin M."/>
            <person name="Gibbons S.M."/>
            <person name="Avila-Pacheco J."/>
            <person name="Jiang X."/>
            <person name="Kearney S.M."/>
            <person name="Perrotta A.R."/>
            <person name="Berdy B."/>
            <person name="Zhao S."/>
            <person name="Lieberman T.D."/>
            <person name="Swanson P.K."/>
            <person name="Smith M."/>
            <person name="Roesemann S."/>
            <person name="Alexander J.E."/>
            <person name="Rich S.A."/>
            <person name="Livny J."/>
            <person name="Vlamakis H."/>
            <person name="Clish C."/>
            <person name="Bullock K."/>
            <person name="Deik A."/>
            <person name="Scott J."/>
            <person name="Pierce K.A."/>
            <person name="Xavier R.J."/>
            <person name="Alm E.J."/>
        </authorList>
    </citation>
    <scope>NUCLEOTIDE SEQUENCE [LARGE SCALE GENOMIC DNA]</scope>
    <source>
        <strain evidence="1 2">BIOML-A1</strain>
    </source>
</reference>
<evidence type="ECO:0008006" key="3">
    <source>
        <dbReference type="Google" id="ProtNLM"/>
    </source>
</evidence>
<name>A0ABW9X7C7_9FIRM</name>
<keyword evidence="2" id="KW-1185">Reference proteome</keyword>
<protein>
    <recommendedName>
        <fullName evidence="3">CxxH/CxxC protein</fullName>
    </recommendedName>
</protein>